<dbReference type="InterPro" id="IPR050324">
    <property type="entry name" value="CDP-alcohol_PTase-I"/>
</dbReference>
<dbReference type="GO" id="GO:0046474">
    <property type="term" value="P:glycerophospholipid biosynthetic process"/>
    <property type="evidence" value="ECO:0007669"/>
    <property type="project" value="TreeGrafter"/>
</dbReference>
<evidence type="ECO:0000313" key="2">
    <source>
        <dbReference type="EMBL" id="KAK4133888.1"/>
    </source>
</evidence>
<dbReference type="Pfam" id="PF13242">
    <property type="entry name" value="Hydrolase_like"/>
    <property type="match status" value="1"/>
</dbReference>
<dbReference type="AlphaFoldDB" id="A0AAN6UJ94"/>
<dbReference type="GO" id="GO:0016787">
    <property type="term" value="F:hydrolase activity"/>
    <property type="evidence" value="ECO:0007669"/>
    <property type="project" value="UniProtKB-KW"/>
</dbReference>
<evidence type="ECO:0000313" key="3">
    <source>
        <dbReference type="Proteomes" id="UP001304895"/>
    </source>
</evidence>
<keyword evidence="3" id="KW-1185">Reference proteome</keyword>
<dbReference type="InterPro" id="IPR023214">
    <property type="entry name" value="HAD_sf"/>
</dbReference>
<dbReference type="InterPro" id="IPR006353">
    <property type="entry name" value="HAD-SF_hydro_IIA_CECR5"/>
</dbReference>
<feature type="compositionally biased region" description="Low complexity" evidence="1">
    <location>
        <begin position="50"/>
        <end position="78"/>
    </location>
</feature>
<name>A0AAN6UJ94_9PEZI</name>
<feature type="region of interest" description="Disordered" evidence="1">
    <location>
        <begin position="1"/>
        <end position="25"/>
    </location>
</feature>
<dbReference type="PANTHER" id="PTHR14269:SF4">
    <property type="entry name" value="CAT EYE SYNDROME CRITICAL REGION PROTEIN 5"/>
    <property type="match status" value="1"/>
</dbReference>
<gene>
    <name evidence="2" type="ORF">BT67DRAFT_434509</name>
</gene>
<reference evidence="2" key="2">
    <citation type="submission" date="2023-05" db="EMBL/GenBank/DDBJ databases">
        <authorList>
            <consortium name="Lawrence Berkeley National Laboratory"/>
            <person name="Steindorff A."/>
            <person name="Hensen N."/>
            <person name="Bonometti L."/>
            <person name="Westerberg I."/>
            <person name="Brannstrom I.O."/>
            <person name="Guillou S."/>
            <person name="Cros-Aarteil S."/>
            <person name="Calhoun S."/>
            <person name="Haridas S."/>
            <person name="Kuo A."/>
            <person name="Mondo S."/>
            <person name="Pangilinan J."/>
            <person name="Riley R."/>
            <person name="Labutti K."/>
            <person name="Andreopoulos B."/>
            <person name="Lipzen A."/>
            <person name="Chen C."/>
            <person name="Yanf M."/>
            <person name="Daum C."/>
            <person name="Ng V."/>
            <person name="Clum A."/>
            <person name="Ohm R."/>
            <person name="Martin F."/>
            <person name="Silar P."/>
            <person name="Natvig D."/>
            <person name="Lalanne C."/>
            <person name="Gautier V."/>
            <person name="Ament-Velasquez S.L."/>
            <person name="Kruys A."/>
            <person name="Hutchinson M.I."/>
            <person name="Powell A.J."/>
            <person name="Barry K."/>
            <person name="Miller A.N."/>
            <person name="Grigoriev I.V."/>
            <person name="Debuchy R."/>
            <person name="Gladieux P."/>
            <person name="Thoren M.H."/>
            <person name="Johannesson H."/>
        </authorList>
    </citation>
    <scope>NUCLEOTIDE SEQUENCE</scope>
    <source>
        <strain evidence="2">CBS 123565</strain>
    </source>
</reference>
<dbReference type="FunFam" id="3.40.50.1000:FF:000069">
    <property type="entry name" value="HAD-superfamily subfamily IIA hydrolase"/>
    <property type="match status" value="1"/>
</dbReference>
<dbReference type="NCBIfam" id="TIGR01460">
    <property type="entry name" value="HAD-SF-IIA"/>
    <property type="match status" value="1"/>
</dbReference>
<comment type="caution">
    <text evidence="2">The sequence shown here is derived from an EMBL/GenBank/DDBJ whole genome shotgun (WGS) entry which is preliminary data.</text>
</comment>
<dbReference type="Gene3D" id="3.40.50.1000">
    <property type="entry name" value="HAD superfamily/HAD-like"/>
    <property type="match status" value="2"/>
</dbReference>
<feature type="region of interest" description="Disordered" evidence="1">
    <location>
        <begin position="39"/>
        <end position="78"/>
    </location>
</feature>
<dbReference type="Proteomes" id="UP001304895">
    <property type="component" value="Unassembled WGS sequence"/>
</dbReference>
<dbReference type="PANTHER" id="PTHR14269">
    <property type="entry name" value="CDP-DIACYLGLYCEROL--GLYCEROL-3-PHOSPHATE 3-PHOSPHATIDYLTRANSFERASE-RELATED"/>
    <property type="match status" value="1"/>
</dbReference>
<organism evidence="2 3">
    <name type="scientific">Trichocladium antarcticum</name>
    <dbReference type="NCBI Taxonomy" id="1450529"/>
    <lineage>
        <taxon>Eukaryota</taxon>
        <taxon>Fungi</taxon>
        <taxon>Dikarya</taxon>
        <taxon>Ascomycota</taxon>
        <taxon>Pezizomycotina</taxon>
        <taxon>Sordariomycetes</taxon>
        <taxon>Sordariomycetidae</taxon>
        <taxon>Sordariales</taxon>
        <taxon>Chaetomiaceae</taxon>
        <taxon>Trichocladium</taxon>
    </lineage>
</organism>
<dbReference type="GO" id="GO:0005739">
    <property type="term" value="C:mitochondrion"/>
    <property type="evidence" value="ECO:0007669"/>
    <property type="project" value="TreeGrafter"/>
</dbReference>
<evidence type="ECO:0000256" key="1">
    <source>
        <dbReference type="SAM" id="MobiDB-lite"/>
    </source>
</evidence>
<sequence>MPTMSSLSVQRPGMPPRQASSSSFAEAFDVARSKLDMLGFHEPGEEEEVLPPVLSSSSSVTDDTSPCSSAEAESPLSPATPITAPITPAAGQDVADNFAFAFDIDGVLVRGGQPIPEAIEAMKVLNGENEWGVRVPYIFLTNGGGKFETERCQDLSKQLEIDVSPGQFICGHTPMREFADHYGTVLVIGGEGEKCRDVAESYGFKDVITPGDILRANAHTAPFRKLTEIEHNNARDLLARGGTLSDIVVEAVFVFADSRDWASDLQIILDIAQSKGGRLETRSETFDEGPPIYFSHGDVLWSAAHEHARLGMGALRKIVETVFEDTSGGRKLTTHAFGKPQVSTFEFATRLLQQWRATQHGLVESEPPATVYFVGDTPESDIRGTNAMNETTENEWYSILVKTGVYQAGTVPKYTPRKLVDTVLDAVHHGIRREMAKLGSRKETGGRMLPLDDVALKALGEGRTPDFALRADPFLDV</sequence>
<proteinExistence type="predicted"/>
<accession>A0AAN6UJ94</accession>
<keyword evidence="2" id="KW-0378">Hydrolase</keyword>
<dbReference type="Pfam" id="PF13344">
    <property type="entry name" value="Hydrolase_6"/>
    <property type="match status" value="1"/>
</dbReference>
<dbReference type="SUPFAM" id="SSF56784">
    <property type="entry name" value="HAD-like"/>
    <property type="match status" value="1"/>
</dbReference>
<dbReference type="InterPro" id="IPR036412">
    <property type="entry name" value="HAD-like_sf"/>
</dbReference>
<dbReference type="NCBIfam" id="TIGR01456">
    <property type="entry name" value="CECR5"/>
    <property type="match status" value="1"/>
</dbReference>
<reference evidence="2" key="1">
    <citation type="journal article" date="2023" name="Mol. Phylogenet. Evol.">
        <title>Genome-scale phylogeny and comparative genomics of the fungal order Sordariales.</title>
        <authorList>
            <person name="Hensen N."/>
            <person name="Bonometti L."/>
            <person name="Westerberg I."/>
            <person name="Brannstrom I.O."/>
            <person name="Guillou S."/>
            <person name="Cros-Aarteil S."/>
            <person name="Calhoun S."/>
            <person name="Haridas S."/>
            <person name="Kuo A."/>
            <person name="Mondo S."/>
            <person name="Pangilinan J."/>
            <person name="Riley R."/>
            <person name="LaButti K."/>
            <person name="Andreopoulos B."/>
            <person name="Lipzen A."/>
            <person name="Chen C."/>
            <person name="Yan M."/>
            <person name="Daum C."/>
            <person name="Ng V."/>
            <person name="Clum A."/>
            <person name="Steindorff A."/>
            <person name="Ohm R.A."/>
            <person name="Martin F."/>
            <person name="Silar P."/>
            <person name="Natvig D.O."/>
            <person name="Lalanne C."/>
            <person name="Gautier V."/>
            <person name="Ament-Velasquez S.L."/>
            <person name="Kruys A."/>
            <person name="Hutchinson M.I."/>
            <person name="Powell A.J."/>
            <person name="Barry K."/>
            <person name="Miller A.N."/>
            <person name="Grigoriev I.V."/>
            <person name="Debuchy R."/>
            <person name="Gladieux P."/>
            <person name="Hiltunen Thoren M."/>
            <person name="Johannesson H."/>
        </authorList>
    </citation>
    <scope>NUCLEOTIDE SEQUENCE</scope>
    <source>
        <strain evidence="2">CBS 123565</strain>
    </source>
</reference>
<protein>
    <submittedName>
        <fullName evidence="2">HAD-superfamily hydrolase</fullName>
    </submittedName>
</protein>
<dbReference type="InterPro" id="IPR006357">
    <property type="entry name" value="HAD-SF_hydro_IIA"/>
</dbReference>
<dbReference type="EMBL" id="MU853410">
    <property type="protein sequence ID" value="KAK4133888.1"/>
    <property type="molecule type" value="Genomic_DNA"/>
</dbReference>